<dbReference type="InterPro" id="IPR011234">
    <property type="entry name" value="Fumarylacetoacetase-like_C"/>
</dbReference>
<feature type="region of interest" description="Disordered" evidence="2">
    <location>
        <begin position="1"/>
        <end position="20"/>
    </location>
</feature>
<evidence type="ECO:0000313" key="4">
    <source>
        <dbReference type="EMBL" id="GMA42232.1"/>
    </source>
</evidence>
<dbReference type="EMBL" id="BSUO01000001">
    <property type="protein sequence ID" value="GMA42232.1"/>
    <property type="molecule type" value="Genomic_DNA"/>
</dbReference>
<sequence>MSGEGSEQNTTGVGTGVAPEAGWDVDSVATELLACEAERRERVKFTDEWPELDVETGYTIQDETLCRRLERGEKLVGVKLGLTSRAKQQRMGVEVPFVAWLTDAMTLPAGDPVPQDRLIHPRIEPEIVFVMRDRLEGPGITGAQAFAAVEAVYGGAEIIDSRYADFKFAAGDVIADNASSGAFVTGPIALAPTEVDLFTEGVLVEVDGEIVDSATGAAVQGHPAEALALAANDLAKRGLAIEAGWIVLTGGMTDAVFAPPGSSIACHFGSLGSIFINGGDEPQDA</sequence>
<evidence type="ECO:0000256" key="2">
    <source>
        <dbReference type="SAM" id="MobiDB-lite"/>
    </source>
</evidence>
<feature type="domain" description="Fumarylacetoacetase-like C-terminal" evidence="3">
    <location>
        <begin position="77"/>
        <end position="274"/>
    </location>
</feature>
<evidence type="ECO:0000259" key="3">
    <source>
        <dbReference type="Pfam" id="PF01557"/>
    </source>
</evidence>
<dbReference type="SUPFAM" id="SSF56529">
    <property type="entry name" value="FAH"/>
    <property type="match status" value="1"/>
</dbReference>
<accession>A0ABQ6IZV2</accession>
<dbReference type="RefSeq" id="WP_284305673.1">
    <property type="nucleotide sequence ID" value="NZ_BSUO01000001.1"/>
</dbReference>
<dbReference type="PANTHER" id="PTHR30143">
    <property type="entry name" value="ACID HYDRATASE"/>
    <property type="match status" value="1"/>
</dbReference>
<gene>
    <name evidence="4" type="ORF">GCM10025883_42770</name>
</gene>
<keyword evidence="5" id="KW-1185">Reference proteome</keyword>
<dbReference type="PANTHER" id="PTHR30143:SF0">
    <property type="entry name" value="2-KETO-4-PENTENOATE HYDRATASE"/>
    <property type="match status" value="1"/>
</dbReference>
<protein>
    <submittedName>
        <fullName evidence="4">4-oxalocrotonate decarboxylase</fullName>
    </submittedName>
</protein>
<dbReference type="Proteomes" id="UP001157126">
    <property type="component" value="Unassembled WGS sequence"/>
</dbReference>
<name>A0ABQ6IZV2_9MICO</name>
<organism evidence="4 5">
    <name type="scientific">Mobilicoccus caccae</name>
    <dbReference type="NCBI Taxonomy" id="1859295"/>
    <lineage>
        <taxon>Bacteria</taxon>
        <taxon>Bacillati</taxon>
        <taxon>Actinomycetota</taxon>
        <taxon>Actinomycetes</taxon>
        <taxon>Micrococcales</taxon>
        <taxon>Dermatophilaceae</taxon>
        <taxon>Mobilicoccus</taxon>
    </lineage>
</organism>
<comment type="caution">
    <text evidence="4">The sequence shown here is derived from an EMBL/GenBank/DDBJ whole genome shotgun (WGS) entry which is preliminary data.</text>
</comment>
<dbReference type="InterPro" id="IPR050772">
    <property type="entry name" value="Hydratase-Decarb/MhpD_sf"/>
</dbReference>
<evidence type="ECO:0000256" key="1">
    <source>
        <dbReference type="ARBA" id="ARBA00023239"/>
    </source>
</evidence>
<evidence type="ECO:0000313" key="5">
    <source>
        <dbReference type="Proteomes" id="UP001157126"/>
    </source>
</evidence>
<dbReference type="Pfam" id="PF01557">
    <property type="entry name" value="FAA_hydrolase"/>
    <property type="match status" value="1"/>
</dbReference>
<dbReference type="InterPro" id="IPR036663">
    <property type="entry name" value="Fumarylacetoacetase_C_sf"/>
</dbReference>
<dbReference type="Gene3D" id="3.90.850.10">
    <property type="entry name" value="Fumarylacetoacetase-like, C-terminal domain"/>
    <property type="match status" value="1"/>
</dbReference>
<proteinExistence type="predicted"/>
<reference evidence="5" key="1">
    <citation type="journal article" date="2019" name="Int. J. Syst. Evol. Microbiol.">
        <title>The Global Catalogue of Microorganisms (GCM) 10K type strain sequencing project: providing services to taxonomists for standard genome sequencing and annotation.</title>
        <authorList>
            <consortium name="The Broad Institute Genomics Platform"/>
            <consortium name="The Broad Institute Genome Sequencing Center for Infectious Disease"/>
            <person name="Wu L."/>
            <person name="Ma J."/>
        </authorList>
    </citation>
    <scope>NUCLEOTIDE SEQUENCE [LARGE SCALE GENOMIC DNA]</scope>
    <source>
        <strain evidence="5">NBRC 113072</strain>
    </source>
</reference>
<keyword evidence="1" id="KW-0456">Lyase</keyword>
<feature type="compositionally biased region" description="Polar residues" evidence="2">
    <location>
        <begin position="1"/>
        <end position="12"/>
    </location>
</feature>